<dbReference type="PANTHER" id="PTHR13843">
    <property type="entry name" value="MICROTUBULE-ASSOCIATED PROTEIN"/>
    <property type="match status" value="1"/>
</dbReference>
<dbReference type="InterPro" id="IPR057480">
    <property type="entry name" value="MAP1A/B/S-like_MBL"/>
</dbReference>
<feature type="compositionally biased region" description="Basic and acidic residues" evidence="2">
    <location>
        <begin position="1167"/>
        <end position="1185"/>
    </location>
</feature>
<dbReference type="GO" id="GO:0000226">
    <property type="term" value="P:microtubule cytoskeleton organization"/>
    <property type="evidence" value="ECO:0007669"/>
    <property type="project" value="InterPro"/>
</dbReference>
<feature type="region of interest" description="Disordered" evidence="2">
    <location>
        <begin position="617"/>
        <end position="708"/>
    </location>
</feature>
<dbReference type="GO" id="GO:0045202">
    <property type="term" value="C:synapse"/>
    <property type="evidence" value="ECO:0007669"/>
    <property type="project" value="TreeGrafter"/>
</dbReference>
<feature type="region of interest" description="Disordered" evidence="2">
    <location>
        <begin position="543"/>
        <end position="585"/>
    </location>
</feature>
<feature type="region of interest" description="Disordered" evidence="2">
    <location>
        <begin position="343"/>
        <end position="456"/>
    </location>
</feature>
<reference evidence="4" key="1">
    <citation type="journal article" date="2023" name="Insect Mol. Biol.">
        <title>Genome sequencing provides insights into the evolution of gene families encoding plant cell wall-degrading enzymes in longhorned beetles.</title>
        <authorList>
            <person name="Shin N.R."/>
            <person name="Okamura Y."/>
            <person name="Kirsch R."/>
            <person name="Pauchet Y."/>
        </authorList>
    </citation>
    <scope>NUCLEOTIDE SEQUENCE</scope>
    <source>
        <strain evidence="4">RBIC_L_NR</strain>
    </source>
</reference>
<dbReference type="Proteomes" id="UP001162156">
    <property type="component" value="Unassembled WGS sequence"/>
</dbReference>
<dbReference type="GO" id="GO:0003779">
    <property type="term" value="F:actin binding"/>
    <property type="evidence" value="ECO:0007669"/>
    <property type="project" value="TreeGrafter"/>
</dbReference>
<comment type="caution">
    <text evidence="4">The sequence shown here is derived from an EMBL/GenBank/DDBJ whole genome shotgun (WGS) entry which is preliminary data.</text>
</comment>
<name>A0AAV8ZMN5_9CUCU</name>
<feature type="compositionally biased region" description="Basic and acidic residues" evidence="2">
    <location>
        <begin position="343"/>
        <end position="374"/>
    </location>
</feature>
<feature type="compositionally biased region" description="Basic and acidic residues" evidence="2">
    <location>
        <begin position="404"/>
        <end position="416"/>
    </location>
</feature>
<feature type="compositionally biased region" description="Basic and acidic residues" evidence="2">
    <location>
        <begin position="1032"/>
        <end position="1091"/>
    </location>
</feature>
<feature type="compositionally biased region" description="Basic and acidic residues" evidence="2">
    <location>
        <begin position="675"/>
        <end position="706"/>
    </location>
</feature>
<evidence type="ECO:0000313" key="5">
    <source>
        <dbReference type="Proteomes" id="UP001162156"/>
    </source>
</evidence>
<feature type="compositionally biased region" description="Basic and acidic residues" evidence="2">
    <location>
        <begin position="624"/>
        <end position="658"/>
    </location>
</feature>
<feature type="compositionally biased region" description="Basic and acidic residues" evidence="2">
    <location>
        <begin position="1473"/>
        <end position="1498"/>
    </location>
</feature>
<dbReference type="Pfam" id="PF25281">
    <property type="entry name" value="MBL_MAP1B"/>
    <property type="match status" value="1"/>
</dbReference>
<dbReference type="GO" id="GO:0016358">
    <property type="term" value="P:dendrite development"/>
    <property type="evidence" value="ECO:0007669"/>
    <property type="project" value="TreeGrafter"/>
</dbReference>
<evidence type="ECO:0000259" key="3">
    <source>
        <dbReference type="Pfam" id="PF25281"/>
    </source>
</evidence>
<evidence type="ECO:0000256" key="2">
    <source>
        <dbReference type="SAM" id="MobiDB-lite"/>
    </source>
</evidence>
<feature type="compositionally biased region" description="Basic and acidic residues" evidence="2">
    <location>
        <begin position="1355"/>
        <end position="1376"/>
    </location>
</feature>
<proteinExistence type="predicted"/>
<feature type="compositionally biased region" description="Polar residues" evidence="2">
    <location>
        <begin position="661"/>
        <end position="671"/>
    </location>
</feature>
<feature type="compositionally biased region" description="Low complexity" evidence="2">
    <location>
        <begin position="1433"/>
        <end position="1442"/>
    </location>
</feature>
<evidence type="ECO:0000256" key="1">
    <source>
        <dbReference type="SAM" id="Coils"/>
    </source>
</evidence>
<dbReference type="GO" id="GO:0005875">
    <property type="term" value="C:microtubule associated complex"/>
    <property type="evidence" value="ECO:0007669"/>
    <property type="project" value="TreeGrafter"/>
</dbReference>
<organism evidence="4 5">
    <name type="scientific">Rhamnusium bicolor</name>
    <dbReference type="NCBI Taxonomy" id="1586634"/>
    <lineage>
        <taxon>Eukaryota</taxon>
        <taxon>Metazoa</taxon>
        <taxon>Ecdysozoa</taxon>
        <taxon>Arthropoda</taxon>
        <taxon>Hexapoda</taxon>
        <taxon>Insecta</taxon>
        <taxon>Pterygota</taxon>
        <taxon>Neoptera</taxon>
        <taxon>Endopterygota</taxon>
        <taxon>Coleoptera</taxon>
        <taxon>Polyphaga</taxon>
        <taxon>Cucujiformia</taxon>
        <taxon>Chrysomeloidea</taxon>
        <taxon>Cerambycidae</taxon>
        <taxon>Lepturinae</taxon>
        <taxon>Rhagiini</taxon>
        <taxon>Rhamnusium</taxon>
    </lineage>
</organism>
<feature type="region of interest" description="Disordered" evidence="2">
    <location>
        <begin position="1355"/>
        <end position="1406"/>
    </location>
</feature>
<feature type="compositionally biased region" description="Basic and acidic residues" evidence="2">
    <location>
        <begin position="1443"/>
        <end position="1452"/>
    </location>
</feature>
<dbReference type="GO" id="GO:0008017">
    <property type="term" value="F:microtubule binding"/>
    <property type="evidence" value="ECO:0007669"/>
    <property type="project" value="InterPro"/>
</dbReference>
<feature type="compositionally biased region" description="Basic and acidic residues" evidence="2">
    <location>
        <begin position="1112"/>
        <end position="1158"/>
    </location>
</feature>
<dbReference type="GO" id="GO:0005874">
    <property type="term" value="C:microtubule"/>
    <property type="evidence" value="ECO:0007669"/>
    <property type="project" value="InterPro"/>
</dbReference>
<dbReference type="InterPro" id="IPR026074">
    <property type="entry name" value="MAP1"/>
</dbReference>
<dbReference type="GO" id="GO:0031114">
    <property type="term" value="P:regulation of microtubule depolymerization"/>
    <property type="evidence" value="ECO:0007669"/>
    <property type="project" value="TreeGrafter"/>
</dbReference>
<keyword evidence="5" id="KW-1185">Reference proteome</keyword>
<evidence type="ECO:0000313" key="4">
    <source>
        <dbReference type="EMBL" id="KAJ8965873.1"/>
    </source>
</evidence>
<gene>
    <name evidence="4" type="ORF">NQ314_003853</name>
</gene>
<feature type="region of interest" description="Disordered" evidence="2">
    <location>
        <begin position="1473"/>
        <end position="1516"/>
    </location>
</feature>
<feature type="region of interest" description="Disordered" evidence="2">
    <location>
        <begin position="1032"/>
        <end position="1185"/>
    </location>
</feature>
<dbReference type="GO" id="GO:0030425">
    <property type="term" value="C:dendrite"/>
    <property type="evidence" value="ECO:0007669"/>
    <property type="project" value="TreeGrafter"/>
</dbReference>
<accession>A0AAV8ZMN5</accession>
<protein>
    <recommendedName>
        <fullName evidence="3">Microtubule-associated protein 1A/B/S-like MBL-like domain-containing protein</fullName>
    </recommendedName>
</protein>
<feature type="region of interest" description="Disordered" evidence="2">
    <location>
        <begin position="1428"/>
        <end position="1458"/>
    </location>
</feature>
<dbReference type="EMBL" id="JANEYF010001134">
    <property type="protein sequence ID" value="KAJ8965873.1"/>
    <property type="molecule type" value="Genomic_DNA"/>
</dbReference>
<dbReference type="PANTHER" id="PTHR13843:SF12">
    <property type="entry name" value="ATPASE F1_V1_A1 COMPLEX ALPHA_BETA SUBUNIT NUCLEOTIDE-BINDING DOMAIN-CONTAINING PROTEIN"/>
    <property type="match status" value="1"/>
</dbReference>
<dbReference type="GO" id="GO:0007409">
    <property type="term" value="P:axonogenesis"/>
    <property type="evidence" value="ECO:0007669"/>
    <property type="project" value="TreeGrafter"/>
</dbReference>
<feature type="coiled-coil region" evidence="1">
    <location>
        <begin position="789"/>
        <end position="826"/>
    </location>
</feature>
<feature type="region of interest" description="Disordered" evidence="2">
    <location>
        <begin position="913"/>
        <end position="977"/>
    </location>
</feature>
<dbReference type="GO" id="GO:0005829">
    <property type="term" value="C:cytosol"/>
    <property type="evidence" value="ECO:0007669"/>
    <property type="project" value="TreeGrafter"/>
</dbReference>
<keyword evidence="1" id="KW-0175">Coiled coil</keyword>
<sequence>MADFSEAFQELEVQRVIRAYENSISLDLHCSPEGDWSRLPKEHFAKACKVRVNPTDVLTTGCDAALFGINGFNMLLDGGFSRKACFWDFVRHLDRLDAVLMTRLNNSNVGGISSVLRRKKQDAVYPQIGHFFCNIQERKAILSPDGDKDRDPLLISLLEEGQEIISNLRHLNLNPQVCYRDSEPINLYHKVGHGTLDMYVLSPAKDSKEVREFLQKWNQSDQKLFANSKSSREFSFPIQNLISIAALLVWQPANPNDTITRILFPGSSPQRKIFEGLDRLKNLEFIKHPVCTEKSLVPSSTLKKATKDSIIEKVISKEKVSIEKKENKIIENNLSVNGEIKEKTVKKSDSTESERSTRTKKIEDKIIENGEKPKAKPKPSKIRGEPQQKRKTIEKKSSPTTPKKTVENGETKKTDKTFPYCKTRSAKPPPAEPKPKVERKPISRRPKGTMKAPISPVKKLVNGVQKPDSISKKDISKLTPEEIQQMKAQELADLKEEQEAIKEIEAVFRKGEVHPVKDENLRKVKEVSIDEDKLEKEEYLIIEKEEIDHDSLDEKEPKEDETQKLARDSEESEKQRKLSAEEQVIEKHEKIEDQVNNTVIEAADIVKAKEEIIEAGKEPVITSPEEKPDVSSTDKKITDKEIEEEIKYVVDSQPDEKVSGNIKSGDTTTAPTLPEDERIPLDEIKEDSGQIIEEKHVKEETKEKEVPLIQLPPKTFETASKVPGVVGIRLDKQSHIRDIVKTPDEVADLPVHEEVDYEYTHELKTETKTNEIIEEKKDIKVDEKVQDFIKDSEETMGYLKEQAKGIEQEKDKDEVVQEQLKEIIEDVNKTSIMQEELKHLTDTVLQSEVALEKSILNDTEKSVAKEKLKSPIEIQQDKLDEQFKHLPDDELHQKDLIDEIQKSDTDLSKKMIEVEEKQDIKREPLPTEDTLEKAELETKEKFDLREESKEKTEAKERGGKEEPEQDIIGEKVTETEEAVDMKEVVKAEKKDIKDETESTELFKEVKPKESKEIIEEVIKEKGITNVESIDKGKSAEEIIEKKEEVTVSKEKAENEEKGEKSRNRLKETVEKDELKEDKTDVEEISKKRETKEQEEDKIDTKEKPLVNGEVLEAEKVKEKIDIESHKNLKKSDDAADNGTKSEKEDKVDKVDSEKKVEETQDTGKQVKSIERTELDPEKKDAEKNEEIIKATKEDKFHLEKIEEKLQHLKEISPEPRIETIEPKKLEEVSKIEKTELIKATMEDKAHLKKLEDKLLELKEAADTMKKEQIETGDLVEKVELGRKSPKEREEDVIKIVASVAEVLKSDAPLEEFEGKLPISTFSPYTTTYTTELRETHITTKNHHLLHFLEEERKIAPVHESESDKEDKRSSLLKESQELMMATSKIISEIKSGKSEEKDDSDEAGIVHRMLVTASSEDGGEEIEICPVGTITFSKSSESSGRSSPEKSQELSKKSSIVDTISDSLSTVKQVVELHSEKDSGIDDVKSDTDLESQEKETDAVSTTAIEAGKISPFEKK</sequence>
<dbReference type="GO" id="GO:0043025">
    <property type="term" value="C:neuronal cell body"/>
    <property type="evidence" value="ECO:0007669"/>
    <property type="project" value="TreeGrafter"/>
</dbReference>
<feature type="domain" description="Microtubule-associated protein 1A/B/S-like MBL-like" evidence="3">
    <location>
        <begin position="62"/>
        <end position="297"/>
    </location>
</feature>